<accession>A0A816R9E7</accession>
<proteinExistence type="predicted"/>
<feature type="region of interest" description="Disordered" evidence="1">
    <location>
        <begin position="48"/>
        <end position="73"/>
    </location>
</feature>
<evidence type="ECO:0000256" key="1">
    <source>
        <dbReference type="SAM" id="MobiDB-lite"/>
    </source>
</evidence>
<dbReference type="SMR" id="A0A816R9E7"/>
<protein>
    <submittedName>
        <fullName evidence="2">(rape) hypothetical protein</fullName>
    </submittedName>
</protein>
<dbReference type="AlphaFoldDB" id="A0A816R9E7"/>
<sequence>MYPPHPEGELSVSQLRPTHALGYHDHNEQGGLEDNILKCALNGVENEDVVDSKRTSGDKPIIINRPKYGPATQ</sequence>
<organism evidence="2">
    <name type="scientific">Brassica napus</name>
    <name type="common">Rape</name>
    <dbReference type="NCBI Taxonomy" id="3708"/>
    <lineage>
        <taxon>Eukaryota</taxon>
        <taxon>Viridiplantae</taxon>
        <taxon>Streptophyta</taxon>
        <taxon>Embryophyta</taxon>
        <taxon>Tracheophyta</taxon>
        <taxon>Spermatophyta</taxon>
        <taxon>Magnoliopsida</taxon>
        <taxon>eudicotyledons</taxon>
        <taxon>Gunneridae</taxon>
        <taxon>Pentapetalae</taxon>
        <taxon>rosids</taxon>
        <taxon>malvids</taxon>
        <taxon>Brassicales</taxon>
        <taxon>Brassicaceae</taxon>
        <taxon>Brassiceae</taxon>
        <taxon>Brassica</taxon>
    </lineage>
</organism>
<dbReference type="Proteomes" id="UP001295469">
    <property type="component" value="Chromosome C01"/>
</dbReference>
<evidence type="ECO:0000313" key="2">
    <source>
        <dbReference type="EMBL" id="CAF2068255.1"/>
    </source>
</evidence>
<reference evidence="2" key="1">
    <citation type="submission" date="2021-01" db="EMBL/GenBank/DDBJ databases">
        <authorList>
            <consortium name="Genoscope - CEA"/>
            <person name="William W."/>
        </authorList>
    </citation>
    <scope>NUCLEOTIDE SEQUENCE</scope>
</reference>
<name>A0A816R9E7_BRANA</name>
<gene>
    <name evidence="2" type="ORF">DARMORV10_C01P05940.1</name>
</gene>
<dbReference type="EMBL" id="HG994365">
    <property type="protein sequence ID" value="CAF2068255.1"/>
    <property type="molecule type" value="Genomic_DNA"/>
</dbReference>